<gene>
    <name evidence="1" type="ORF">MEUPH1_LOCUS29153</name>
</gene>
<evidence type="ECO:0000313" key="2">
    <source>
        <dbReference type="Proteomes" id="UP001160148"/>
    </source>
</evidence>
<organism evidence="1 2">
    <name type="scientific">Macrosiphum euphorbiae</name>
    <name type="common">potato aphid</name>
    <dbReference type="NCBI Taxonomy" id="13131"/>
    <lineage>
        <taxon>Eukaryota</taxon>
        <taxon>Metazoa</taxon>
        <taxon>Ecdysozoa</taxon>
        <taxon>Arthropoda</taxon>
        <taxon>Hexapoda</taxon>
        <taxon>Insecta</taxon>
        <taxon>Pterygota</taxon>
        <taxon>Neoptera</taxon>
        <taxon>Paraneoptera</taxon>
        <taxon>Hemiptera</taxon>
        <taxon>Sternorrhyncha</taxon>
        <taxon>Aphidomorpha</taxon>
        <taxon>Aphidoidea</taxon>
        <taxon>Aphididae</taxon>
        <taxon>Macrosiphini</taxon>
        <taxon>Macrosiphum</taxon>
    </lineage>
</organism>
<sequence>MNPAENDILDYNYPYDELPQLKELLEKWGLQCVYQTCVDQLIDIKMLSIMKTYHVEKLLSKFPWGIIFKFEFEHTKWQTNNSIVTVSNDHNSSTNLGEIVLCSSSTPIVEYSHKSPNIKYQLKVDEVLNSTTQGALILSYYEKNNKLNDGIRSTLVDILIGSVLSQKLPMSVILAESIADQIVVMFKSEVKNVYFMKIGNNKNPKGKLYAKYYNCLRNLKNNGLVPTSAVKHKTYNDKHQKTNWTEREFVSEIEIDGILDILKHGNSKFPELESMWNATINYHLNNIKCATSTADILKTWKHYLLPYGHKLIDIDYNALFPITNNIYHDFNDKAEKIIKLLDEKVKDTNCRRILENLVSNNNDIDMNENVKNAALFYLLHAMFAPTSRKVTTDSNGKKNMVKYSIKDSQDSFIVFKESVEAQQHHLEQLRNRGIPKQPFILIVGTMNVQKEILVYFDSVMYKIHSVLRSIEVCFKIFHLFNLEYPSQSAIVWQFIQKYFFCVHSRYDTPFPKLVQILAELNQ</sequence>
<comment type="caution">
    <text evidence="1">The sequence shown here is derived from an EMBL/GenBank/DDBJ whole genome shotgun (WGS) entry which is preliminary data.</text>
</comment>
<name>A0AAV0Y6F4_9HEMI</name>
<evidence type="ECO:0000313" key="1">
    <source>
        <dbReference type="EMBL" id="CAI6375692.1"/>
    </source>
</evidence>
<dbReference type="EMBL" id="CARXXK010001361">
    <property type="protein sequence ID" value="CAI6375692.1"/>
    <property type="molecule type" value="Genomic_DNA"/>
</dbReference>
<dbReference type="AlphaFoldDB" id="A0AAV0Y6F4"/>
<reference evidence="1 2" key="1">
    <citation type="submission" date="2023-01" db="EMBL/GenBank/DDBJ databases">
        <authorList>
            <person name="Whitehead M."/>
        </authorList>
    </citation>
    <scope>NUCLEOTIDE SEQUENCE [LARGE SCALE GENOMIC DNA]</scope>
</reference>
<proteinExistence type="predicted"/>
<accession>A0AAV0Y6F4</accession>
<dbReference type="Proteomes" id="UP001160148">
    <property type="component" value="Unassembled WGS sequence"/>
</dbReference>
<protein>
    <submittedName>
        <fullName evidence="1">Uncharacterized protein</fullName>
    </submittedName>
</protein>
<keyword evidence="2" id="KW-1185">Reference proteome</keyword>